<proteinExistence type="predicted"/>
<protein>
    <recommendedName>
        <fullName evidence="3">Aminoglycoside-2''-adenylyltransferase</fullName>
    </recommendedName>
</protein>
<dbReference type="Gene3D" id="3.30.460.40">
    <property type="match status" value="1"/>
</dbReference>
<dbReference type="eggNOG" id="COG2320">
    <property type="taxonomic scope" value="Bacteria"/>
</dbReference>
<evidence type="ECO:0000313" key="1">
    <source>
        <dbReference type="EMBL" id="BAJ33221.1"/>
    </source>
</evidence>
<dbReference type="EMBL" id="AP010968">
    <property type="protein sequence ID" value="BAJ33221.1"/>
    <property type="molecule type" value="Genomic_DNA"/>
</dbReference>
<sequence>MGSEEGPPPGGVRIDVAEVDARWAAAWRPERVARRLEGIAAPWYVAAGWALDLFLGGQSRPHDDLEIAVPAGEFAELRSRFPELEFDAVGWGRTWPAAGPAALAATRQTWARDPANGQYRFDVFREPHEDGRWICRRDESLRLPYPEVIERTADGIPHLRPELALLFKAKAVRDKDRADFERVLPRLGPDRRAALAAWLRRAHPGHEWLERLERLG</sequence>
<name>E4NJS3_KITSK</name>
<dbReference type="InterPro" id="IPR019646">
    <property type="entry name" value="Aminoglyc_AdlTrfase"/>
</dbReference>
<keyword evidence="2" id="KW-1185">Reference proteome</keyword>
<evidence type="ECO:0008006" key="3">
    <source>
        <dbReference type="Google" id="ProtNLM"/>
    </source>
</evidence>
<dbReference type="RefSeq" id="WP_014140512.1">
    <property type="nucleotide sequence ID" value="NC_016109.1"/>
</dbReference>
<dbReference type="Pfam" id="PF10706">
    <property type="entry name" value="Aminoglyc_resit"/>
    <property type="match status" value="1"/>
</dbReference>
<dbReference type="STRING" id="452652.KSE_74660"/>
<dbReference type="PATRIC" id="fig|452652.3.peg.7513"/>
<dbReference type="AlphaFoldDB" id="E4NJS3"/>
<accession>E4NJS3</accession>
<dbReference type="KEGG" id="ksk:KSE_74660"/>
<gene>
    <name evidence="1" type="ordered locus">KSE_74660</name>
</gene>
<dbReference type="Proteomes" id="UP000007076">
    <property type="component" value="Chromosome"/>
</dbReference>
<dbReference type="HOGENOM" id="CLU_112485_0_0_11"/>
<organism evidence="1 2">
    <name type="scientific">Kitasatospora setae (strain ATCC 33774 / DSM 43861 / JCM 3304 / KCC A-0304 / NBRC 14216 / KM-6054)</name>
    <name type="common">Streptomyces setae</name>
    <dbReference type="NCBI Taxonomy" id="452652"/>
    <lineage>
        <taxon>Bacteria</taxon>
        <taxon>Bacillati</taxon>
        <taxon>Actinomycetota</taxon>
        <taxon>Actinomycetes</taxon>
        <taxon>Kitasatosporales</taxon>
        <taxon>Streptomycetaceae</taxon>
        <taxon>Kitasatospora</taxon>
    </lineage>
</organism>
<reference evidence="1 2" key="1">
    <citation type="journal article" date="2010" name="DNA Res.">
        <title>Genome sequence of Kitasatospora setae NBRC 14216T: an evolutionary snapshot of the family Streptomycetaceae.</title>
        <authorList>
            <person name="Ichikawa N."/>
            <person name="Oguchi A."/>
            <person name="Ikeda H."/>
            <person name="Ishikawa J."/>
            <person name="Kitani S."/>
            <person name="Watanabe Y."/>
            <person name="Nakamura S."/>
            <person name="Katano Y."/>
            <person name="Kishi E."/>
            <person name="Sasagawa M."/>
            <person name="Ankai A."/>
            <person name="Fukui S."/>
            <person name="Hashimoto Y."/>
            <person name="Kamata S."/>
            <person name="Otoguro M."/>
            <person name="Tanikawa S."/>
            <person name="Nihira T."/>
            <person name="Horinouchi S."/>
            <person name="Ohnishi Y."/>
            <person name="Hayakawa M."/>
            <person name="Kuzuyama T."/>
            <person name="Arisawa A."/>
            <person name="Nomoto F."/>
            <person name="Miura H."/>
            <person name="Takahashi Y."/>
            <person name="Fujita N."/>
        </authorList>
    </citation>
    <scope>NUCLEOTIDE SEQUENCE [LARGE SCALE GENOMIC DNA]</scope>
    <source>
        <strain evidence="2">ATCC 33774 / DSM 43861 / JCM 3304 / KCC A-0304 / NBRC 14216 / KM-6054</strain>
    </source>
</reference>
<evidence type="ECO:0000313" key="2">
    <source>
        <dbReference type="Proteomes" id="UP000007076"/>
    </source>
</evidence>